<dbReference type="AlphaFoldDB" id="A0A9X9XK57"/>
<feature type="signal peptide" evidence="1">
    <location>
        <begin position="1"/>
        <end position="20"/>
    </location>
</feature>
<dbReference type="Gene3D" id="3.30.160.670">
    <property type="match status" value="1"/>
</dbReference>
<feature type="domain" description="DUF4136" evidence="2">
    <location>
        <begin position="25"/>
        <end position="182"/>
    </location>
</feature>
<name>A0A9X9XK57_9PROT</name>
<sequence length="190" mass="21109">MPVRRFLPHLLLALGLGACATVPRVHVDQDPTADFARYRTFGWASPLGTDSFGYTSLTTERFKAAVEREMTARGYVMAPNPDLLVNFSGRLRERTRVETMPAPPIGYYGYRFYGAWPAYAFGATTYVDQYTEGTLNVDLVDRARNALVWEGVAVGRVTQADREHAAERIAAAVAAVFARFPYRAPAAPQR</sequence>
<dbReference type="EMBL" id="JAAEDL010000055">
    <property type="protein sequence ID" value="MBR0684093.1"/>
    <property type="molecule type" value="Genomic_DNA"/>
</dbReference>
<reference evidence="3" key="1">
    <citation type="submission" date="2020-01" db="EMBL/GenBank/DDBJ databases">
        <authorList>
            <person name="Rat A."/>
        </authorList>
    </citation>
    <scope>NUCLEOTIDE SEQUENCE</scope>
    <source>
        <strain evidence="3">LMG 31228</strain>
    </source>
</reference>
<comment type="caution">
    <text evidence="3">The sequence shown here is derived from an EMBL/GenBank/DDBJ whole genome shotgun (WGS) entry which is preliminary data.</text>
</comment>
<gene>
    <name evidence="3" type="ORF">GXW74_26755</name>
</gene>
<protein>
    <submittedName>
        <fullName evidence="3">DUF4136 domain-containing protein</fullName>
    </submittedName>
</protein>
<proteinExistence type="predicted"/>
<dbReference type="PROSITE" id="PS51257">
    <property type="entry name" value="PROKAR_LIPOPROTEIN"/>
    <property type="match status" value="1"/>
</dbReference>
<organism evidence="3 4">
    <name type="scientific">Neoroseomonas eburnea</name>
    <dbReference type="NCBI Taxonomy" id="1346889"/>
    <lineage>
        <taxon>Bacteria</taxon>
        <taxon>Pseudomonadati</taxon>
        <taxon>Pseudomonadota</taxon>
        <taxon>Alphaproteobacteria</taxon>
        <taxon>Acetobacterales</taxon>
        <taxon>Acetobacteraceae</taxon>
        <taxon>Neoroseomonas</taxon>
    </lineage>
</organism>
<dbReference type="Proteomes" id="UP001138709">
    <property type="component" value="Unassembled WGS sequence"/>
</dbReference>
<accession>A0A9X9XK57</accession>
<evidence type="ECO:0000313" key="3">
    <source>
        <dbReference type="EMBL" id="MBR0684093.1"/>
    </source>
</evidence>
<evidence type="ECO:0000256" key="1">
    <source>
        <dbReference type="SAM" id="SignalP"/>
    </source>
</evidence>
<dbReference type="Pfam" id="PF13590">
    <property type="entry name" value="DUF4136"/>
    <property type="match status" value="1"/>
</dbReference>
<evidence type="ECO:0000313" key="4">
    <source>
        <dbReference type="Proteomes" id="UP001138709"/>
    </source>
</evidence>
<dbReference type="InterPro" id="IPR025411">
    <property type="entry name" value="DUF4136"/>
</dbReference>
<feature type="chain" id="PRO_5040867398" evidence="1">
    <location>
        <begin position="21"/>
        <end position="190"/>
    </location>
</feature>
<dbReference type="RefSeq" id="WP_211849861.1">
    <property type="nucleotide sequence ID" value="NZ_JAAEDL010000055.1"/>
</dbReference>
<reference evidence="3" key="2">
    <citation type="journal article" date="2021" name="Syst. Appl. Microbiol.">
        <title>Roseomonas hellenica sp. nov., isolated from roots of wild-growing Alkanna tinctoria.</title>
        <authorList>
            <person name="Rat A."/>
            <person name="Naranjo H.D."/>
            <person name="Lebbe L."/>
            <person name="Cnockaert M."/>
            <person name="Krigas N."/>
            <person name="Grigoriadou K."/>
            <person name="Maloupa E."/>
            <person name="Willems A."/>
        </authorList>
    </citation>
    <scope>NUCLEOTIDE SEQUENCE</scope>
    <source>
        <strain evidence="3">LMG 31228</strain>
    </source>
</reference>
<evidence type="ECO:0000259" key="2">
    <source>
        <dbReference type="Pfam" id="PF13590"/>
    </source>
</evidence>
<keyword evidence="1" id="KW-0732">Signal</keyword>
<keyword evidence="4" id="KW-1185">Reference proteome</keyword>